<reference evidence="1" key="1">
    <citation type="submission" date="2016-10" db="EMBL/GenBank/DDBJ databases">
        <title>Sequence of Gallionella enrichment culture.</title>
        <authorList>
            <person name="Poehlein A."/>
            <person name="Muehling M."/>
            <person name="Daniel R."/>
        </authorList>
    </citation>
    <scope>NUCLEOTIDE SEQUENCE</scope>
</reference>
<name>A0A1J5SDT4_9ZZZZ</name>
<evidence type="ECO:0000313" key="1">
    <source>
        <dbReference type="EMBL" id="OIR02365.1"/>
    </source>
</evidence>
<gene>
    <name evidence="1" type="ORF">GALL_155220</name>
</gene>
<comment type="caution">
    <text evidence="1">The sequence shown here is derived from an EMBL/GenBank/DDBJ whole genome shotgun (WGS) entry which is preliminary data.</text>
</comment>
<dbReference type="EMBL" id="MLJW01000075">
    <property type="protein sequence ID" value="OIR02365.1"/>
    <property type="molecule type" value="Genomic_DNA"/>
</dbReference>
<organism evidence="1">
    <name type="scientific">mine drainage metagenome</name>
    <dbReference type="NCBI Taxonomy" id="410659"/>
    <lineage>
        <taxon>unclassified sequences</taxon>
        <taxon>metagenomes</taxon>
        <taxon>ecological metagenomes</taxon>
    </lineage>
</organism>
<proteinExistence type="predicted"/>
<dbReference type="AlphaFoldDB" id="A0A1J5SDT4"/>
<sequence length="76" mass="8265">MALNARAKSKNNQTILFDVFYDDGSRSSNRKVPASECAGQDEENAAKAYIAEQDRQIAAASGCLRGDIKKITRSAK</sequence>
<protein>
    <submittedName>
        <fullName evidence="1">Uncharacterized protein</fullName>
    </submittedName>
</protein>
<accession>A0A1J5SDT4</accession>